<evidence type="ECO:0000259" key="1">
    <source>
        <dbReference type="Pfam" id="PF24793"/>
    </source>
</evidence>
<keyword evidence="3" id="KW-1185">Reference proteome</keyword>
<evidence type="ECO:0000313" key="2">
    <source>
        <dbReference type="EMBL" id="BEH91634.1"/>
    </source>
</evidence>
<proteinExistence type="predicted"/>
<dbReference type="InterPro" id="IPR056442">
    <property type="entry name" value="GINT1_N"/>
</dbReference>
<reference evidence="2" key="1">
    <citation type="journal article" date="2024" name="Int. J. Syst. Evol. Microbiol.">
        <title>Turicibacter faecis sp. nov., isolated from faeces of heart failure mouse model.</title>
        <authorList>
            <person name="Imamura Y."/>
            <person name="Motooka D."/>
            <person name="Nakajima Y."/>
            <person name="Ito S."/>
            <person name="Kitakaze M."/>
            <person name="Iida T."/>
            <person name="Nakamura S."/>
        </authorList>
    </citation>
    <scope>NUCLEOTIDE SEQUENCE</scope>
    <source>
        <strain evidence="2">TC023</strain>
    </source>
</reference>
<name>A0ABN6ZCV9_9FIRM</name>
<sequence length="304" mass="35751">MLEKLFFKQDMWSISINKYIDGDQFDVNQMKPTITAQDVKDCNAIFVADPFLIQHEGGWYVFYEVLPEESRKGVIAYSYSEDGVTWKYGQVVLQTDYHLSYPYIFKVKDKIYMVPEGGADGNIKLYEATHFPTEWTFVKELKKGQFYDASLFYYEDKWWMMAMGVSPQPNSMYLFYAEDLLGEWQEHHLNPIITNNPMISRPGGRVYQENGRLIRFAQDGSKNYGRRLIAFEITQLTTTSYSEVQLRDVFGASETPHTWNQDGMHHLDIQRDDQGYLVVVDGYYYKSINKIYNKVYRFIKGYSK</sequence>
<dbReference type="Pfam" id="PF24793">
    <property type="entry name" value="GINT1_N"/>
    <property type="match status" value="1"/>
</dbReference>
<feature type="domain" description="Glucosamine inositolphosphorylceramide transferase 1 N-terminal" evidence="1">
    <location>
        <begin position="32"/>
        <end position="282"/>
    </location>
</feature>
<evidence type="ECO:0000313" key="3">
    <source>
        <dbReference type="Proteomes" id="UP001432099"/>
    </source>
</evidence>
<dbReference type="Proteomes" id="UP001432099">
    <property type="component" value="Chromosome"/>
</dbReference>
<dbReference type="InterPro" id="IPR004263">
    <property type="entry name" value="Exostosin"/>
</dbReference>
<dbReference type="InterPro" id="IPR023296">
    <property type="entry name" value="Glyco_hydro_beta-prop_sf"/>
</dbReference>
<protein>
    <recommendedName>
        <fullName evidence="1">Glucosamine inositolphosphorylceramide transferase 1 N-terminal domain-containing protein</fullName>
    </recommendedName>
</protein>
<dbReference type="Gene3D" id="2.115.10.20">
    <property type="entry name" value="Glycosyl hydrolase domain, family 43"/>
    <property type="match status" value="1"/>
</dbReference>
<dbReference type="SUPFAM" id="SSF75005">
    <property type="entry name" value="Arabinanase/levansucrase/invertase"/>
    <property type="match status" value="1"/>
</dbReference>
<dbReference type="EMBL" id="AP028127">
    <property type="protein sequence ID" value="BEH91634.1"/>
    <property type="molecule type" value="Genomic_DNA"/>
</dbReference>
<dbReference type="PANTHER" id="PTHR48261:SF2">
    <property type="entry name" value="ACETYLGLUCOSAMINYLTRANSFERASE"/>
    <property type="match status" value="1"/>
</dbReference>
<dbReference type="PANTHER" id="PTHR48261">
    <property type="entry name" value="ACETYLGLUCOSAMINYLTRANSFERASE"/>
    <property type="match status" value="1"/>
</dbReference>
<gene>
    <name evidence="2" type="ORF">T23_17360</name>
</gene>
<accession>A0ABN6ZCV9</accession>
<organism evidence="2 3">
    <name type="scientific">Turicibacter faecis</name>
    <dbReference type="NCBI Taxonomy" id="2963365"/>
    <lineage>
        <taxon>Bacteria</taxon>
        <taxon>Bacillati</taxon>
        <taxon>Bacillota</taxon>
        <taxon>Erysipelotrichia</taxon>
        <taxon>Erysipelotrichales</taxon>
        <taxon>Turicibacteraceae</taxon>
        <taxon>Turicibacter</taxon>
    </lineage>
</organism>
<dbReference type="RefSeq" id="WP_161831079.1">
    <property type="nucleotide sequence ID" value="NZ_AP028127.1"/>
</dbReference>